<evidence type="ECO:0000313" key="2">
    <source>
        <dbReference type="Proteomes" id="UP000000595"/>
    </source>
</evidence>
<proteinExistence type="predicted"/>
<evidence type="ECO:0000313" key="1">
    <source>
        <dbReference type="EMBL" id="AAM31688.1"/>
    </source>
</evidence>
<dbReference type="HOGENOM" id="CLU_2766113_0_0_2"/>
<dbReference type="Proteomes" id="UP000000595">
    <property type="component" value="Chromosome"/>
</dbReference>
<protein>
    <submittedName>
        <fullName evidence="1">Uncharacterized protein</fullName>
    </submittedName>
</protein>
<accession>Q8PVH3</accession>
<gene>
    <name evidence="1" type="ordered locus">MM_1992</name>
</gene>
<name>Q8PVH3_METMA</name>
<reference evidence="1 2" key="1">
    <citation type="journal article" date="2002" name="J. Mol. Microbiol. Biotechnol.">
        <title>The genome of Methanosarcina mazei: evidence for lateral gene transfer between Bacteria and Archaea.</title>
        <authorList>
            <person name="Deppenmeier U."/>
            <person name="Johann A."/>
            <person name="Hartsch T."/>
            <person name="Merkl R."/>
            <person name="Schmitz R.A."/>
            <person name="Martinez-Arias R."/>
            <person name="Henne A."/>
            <person name="Wiezer A."/>
            <person name="Baumer S."/>
            <person name="Jacobi C."/>
            <person name="Bruggemann H."/>
            <person name="Lienard T."/>
            <person name="Christmann A."/>
            <person name="Bomeke M."/>
            <person name="Steckel S."/>
            <person name="Bhattacharyya A."/>
            <person name="Lykidis A."/>
            <person name="Overbeek R."/>
            <person name="Klenk H.P."/>
            <person name="Gunsalus R.P."/>
            <person name="Fritz H.J."/>
            <person name="Gottschalk G."/>
        </authorList>
    </citation>
    <scope>NUCLEOTIDE SEQUENCE [LARGE SCALE GENOMIC DNA]</scope>
    <source>
        <strain evidence="2">ATCC BAA-159 / DSM 3647 / Goe1 / Go1 / JCM 11833 / OCM 88</strain>
    </source>
</reference>
<sequence>MKPFYPGWRISPPSGRSYCESKTYFRADLSHPCRRGYNCIILIVTAGEEKRSSLKYERGICSEKAKVQS</sequence>
<organism evidence="1 2">
    <name type="scientific">Methanosarcina mazei (strain ATCC BAA-159 / DSM 3647 / Goe1 / Go1 / JCM 11833 / OCM 88)</name>
    <name type="common">Methanosarcina frisia</name>
    <dbReference type="NCBI Taxonomy" id="192952"/>
    <lineage>
        <taxon>Archaea</taxon>
        <taxon>Methanobacteriati</taxon>
        <taxon>Methanobacteriota</taxon>
        <taxon>Stenosarchaea group</taxon>
        <taxon>Methanomicrobia</taxon>
        <taxon>Methanosarcinales</taxon>
        <taxon>Methanosarcinaceae</taxon>
        <taxon>Methanosarcina</taxon>
    </lineage>
</organism>
<dbReference type="EMBL" id="AE008384">
    <property type="protein sequence ID" value="AAM31688.1"/>
    <property type="molecule type" value="Genomic_DNA"/>
</dbReference>
<dbReference type="AlphaFoldDB" id="Q8PVH3"/>
<dbReference type="KEGG" id="mma:MM_1992"/>